<dbReference type="PIRSF" id="PIRSF017082">
    <property type="entry name" value="YflP"/>
    <property type="match status" value="1"/>
</dbReference>
<sequence>MKHGALAGLLAAAAALTSTACSAQSYPDKPVQMIIPFDAGGNTDLMARALQEEMSRALGQPLVPINKPGAAATLGTGELARAKPDGVTIGMVPIGPIAIQPNIRKLPYGPESFDYICQTYDVPIFLMVPKTSPYKTAADVIAFAKANPNAFLYGSSGPGTMPHIATAAFLNAAGATGTHIPFRGSGEMAQALLGGTVMAFSDAPSIAAANDLRVLAVYSAEREKTHPDVPTMKELGYDFTGSIWGGIIAPKGLPQPVAAKLEQACEAAATSEGYKQTAAKLNSPALYKNARDFKAFVEAQSKTMGAVVRAVGLEAK</sequence>
<proteinExistence type="inferred from homology"/>
<protein>
    <submittedName>
        <fullName evidence="3">Tricarboxylate transport protein TctC</fullName>
    </submittedName>
</protein>
<evidence type="ECO:0000256" key="1">
    <source>
        <dbReference type="ARBA" id="ARBA00006987"/>
    </source>
</evidence>
<feature type="signal peptide" evidence="2">
    <location>
        <begin position="1"/>
        <end position="23"/>
    </location>
</feature>
<gene>
    <name evidence="3" type="ORF">AVDCRST_MAG90-852</name>
</gene>
<accession>A0A6J4KY71</accession>
<dbReference type="PANTHER" id="PTHR42928:SF5">
    <property type="entry name" value="BLR1237 PROTEIN"/>
    <property type="match status" value="1"/>
</dbReference>
<dbReference type="AlphaFoldDB" id="A0A6J4KY71"/>
<evidence type="ECO:0000256" key="2">
    <source>
        <dbReference type="SAM" id="SignalP"/>
    </source>
</evidence>
<dbReference type="CDD" id="cd07012">
    <property type="entry name" value="PBP2_Bug_TTT"/>
    <property type="match status" value="1"/>
</dbReference>
<dbReference type="SUPFAM" id="SSF53850">
    <property type="entry name" value="Periplasmic binding protein-like II"/>
    <property type="match status" value="1"/>
</dbReference>
<dbReference type="PROSITE" id="PS51257">
    <property type="entry name" value="PROKAR_LIPOPROTEIN"/>
    <property type="match status" value="1"/>
</dbReference>
<comment type="similarity">
    <text evidence="1">Belongs to the UPF0065 (bug) family.</text>
</comment>
<evidence type="ECO:0000313" key="3">
    <source>
        <dbReference type="EMBL" id="CAA9317943.1"/>
    </source>
</evidence>
<dbReference type="Gene3D" id="3.40.190.150">
    <property type="entry name" value="Bordetella uptake gene, domain 1"/>
    <property type="match status" value="1"/>
</dbReference>
<reference evidence="3" key="1">
    <citation type="submission" date="2020-02" db="EMBL/GenBank/DDBJ databases">
        <authorList>
            <person name="Meier V. D."/>
        </authorList>
    </citation>
    <scope>NUCLEOTIDE SEQUENCE</scope>
    <source>
        <strain evidence="3">AVDCRST_MAG90</strain>
    </source>
</reference>
<keyword evidence="2" id="KW-0732">Signal</keyword>
<organism evidence="3">
    <name type="scientific">uncultured Microvirga sp</name>
    <dbReference type="NCBI Taxonomy" id="412392"/>
    <lineage>
        <taxon>Bacteria</taxon>
        <taxon>Pseudomonadati</taxon>
        <taxon>Pseudomonadota</taxon>
        <taxon>Alphaproteobacteria</taxon>
        <taxon>Hyphomicrobiales</taxon>
        <taxon>Methylobacteriaceae</taxon>
        <taxon>Microvirga</taxon>
        <taxon>environmental samples</taxon>
    </lineage>
</organism>
<dbReference type="InterPro" id="IPR005064">
    <property type="entry name" value="BUG"/>
</dbReference>
<name>A0A6J4KY71_9HYPH</name>
<dbReference type="PANTHER" id="PTHR42928">
    <property type="entry name" value="TRICARBOXYLATE-BINDING PROTEIN"/>
    <property type="match status" value="1"/>
</dbReference>
<dbReference type="InterPro" id="IPR042100">
    <property type="entry name" value="Bug_dom1"/>
</dbReference>
<dbReference type="EMBL" id="CADCUC010000163">
    <property type="protein sequence ID" value="CAA9317943.1"/>
    <property type="molecule type" value="Genomic_DNA"/>
</dbReference>
<dbReference type="Gene3D" id="3.40.190.10">
    <property type="entry name" value="Periplasmic binding protein-like II"/>
    <property type="match status" value="1"/>
</dbReference>
<feature type="chain" id="PRO_5026726428" evidence="2">
    <location>
        <begin position="24"/>
        <end position="316"/>
    </location>
</feature>
<dbReference type="Pfam" id="PF03401">
    <property type="entry name" value="TctC"/>
    <property type="match status" value="1"/>
</dbReference>